<gene>
    <name evidence="2" type="ORF">SAMN06265222_109121</name>
</gene>
<dbReference type="InterPro" id="IPR013216">
    <property type="entry name" value="Methyltransf_11"/>
</dbReference>
<dbReference type="SUPFAM" id="SSF53335">
    <property type="entry name" value="S-adenosyl-L-methionine-dependent methyltransferases"/>
    <property type="match status" value="1"/>
</dbReference>
<keyword evidence="3" id="KW-1185">Reference proteome</keyword>
<proteinExistence type="predicted"/>
<dbReference type="Gene3D" id="3.40.50.150">
    <property type="entry name" value="Vaccinia Virus protein VP39"/>
    <property type="match status" value="1"/>
</dbReference>
<sequence>MKTLVADMRTIGHLLLVPVRGDTHQDRLESFYGAQANDYDSFRERMLHGRRELIESLAFPDQGVWVDLGCGTGKNLEFAGDKISSLTRIELVDLSDSMLKVAADRIAGLRRGGKIAATAGTQVRCCDATATPLPDGCADVVSLSYSLTMIPDWFSAIDEAYRLLKVGGTIAVVDFHVSRKHPARDRVRHGWLTRTGWPIWFGTDNVNLSPDHLPMLQKRFHTESLHESRGSIPYLPLVRVPHYRFVGRKV</sequence>
<organism evidence="2 3">
    <name type="scientific">Neorhodopirellula lusitana</name>
    <dbReference type="NCBI Taxonomy" id="445327"/>
    <lineage>
        <taxon>Bacteria</taxon>
        <taxon>Pseudomonadati</taxon>
        <taxon>Planctomycetota</taxon>
        <taxon>Planctomycetia</taxon>
        <taxon>Pirellulales</taxon>
        <taxon>Pirellulaceae</taxon>
        <taxon>Neorhodopirellula</taxon>
    </lineage>
</organism>
<dbReference type="RefSeq" id="WP_346772177.1">
    <property type="nucleotide sequence ID" value="NZ_FXUG01000009.1"/>
</dbReference>
<dbReference type="EMBL" id="FXUG01000009">
    <property type="protein sequence ID" value="SMP65676.1"/>
    <property type="molecule type" value="Genomic_DNA"/>
</dbReference>
<evidence type="ECO:0000313" key="2">
    <source>
        <dbReference type="EMBL" id="SMP65676.1"/>
    </source>
</evidence>
<name>A0ABY1QBK3_9BACT</name>
<dbReference type="PANTHER" id="PTHR47473">
    <property type="entry name" value="BTA1P"/>
    <property type="match status" value="1"/>
</dbReference>
<protein>
    <submittedName>
        <fullName evidence="2">S-adenosylmethionine-diacylgycerolhomoserine-N-methlytransferase</fullName>
    </submittedName>
</protein>
<evidence type="ECO:0000259" key="1">
    <source>
        <dbReference type="Pfam" id="PF08241"/>
    </source>
</evidence>
<accession>A0ABY1QBK3</accession>
<dbReference type="PANTHER" id="PTHR47473:SF1">
    <property type="entry name" value="METHYLTRANSFERASE DOMAIN-CONTAINING PROTEIN"/>
    <property type="match status" value="1"/>
</dbReference>
<comment type="caution">
    <text evidence="2">The sequence shown here is derived from an EMBL/GenBank/DDBJ whole genome shotgun (WGS) entry which is preliminary data.</text>
</comment>
<dbReference type="CDD" id="cd02440">
    <property type="entry name" value="AdoMet_MTases"/>
    <property type="match status" value="1"/>
</dbReference>
<dbReference type="Pfam" id="PF08241">
    <property type="entry name" value="Methyltransf_11"/>
    <property type="match status" value="1"/>
</dbReference>
<evidence type="ECO:0000313" key="3">
    <source>
        <dbReference type="Proteomes" id="UP001158067"/>
    </source>
</evidence>
<reference evidence="2 3" key="1">
    <citation type="submission" date="2017-05" db="EMBL/GenBank/DDBJ databases">
        <authorList>
            <person name="Varghese N."/>
            <person name="Submissions S."/>
        </authorList>
    </citation>
    <scope>NUCLEOTIDE SEQUENCE [LARGE SCALE GENOMIC DNA]</scope>
    <source>
        <strain evidence="2 3">DSM 25457</strain>
    </source>
</reference>
<dbReference type="Proteomes" id="UP001158067">
    <property type="component" value="Unassembled WGS sequence"/>
</dbReference>
<dbReference type="InterPro" id="IPR029063">
    <property type="entry name" value="SAM-dependent_MTases_sf"/>
</dbReference>
<feature type="domain" description="Methyltransferase type 11" evidence="1">
    <location>
        <begin position="66"/>
        <end position="171"/>
    </location>
</feature>